<proteinExistence type="predicted"/>
<dbReference type="EMBL" id="PZKC01000017">
    <property type="protein sequence ID" value="PTD95187.1"/>
    <property type="molecule type" value="Genomic_DNA"/>
</dbReference>
<feature type="transmembrane region" description="Helical" evidence="1">
    <location>
        <begin position="186"/>
        <end position="209"/>
    </location>
</feature>
<keyword evidence="1" id="KW-1133">Transmembrane helix</keyword>
<reference evidence="2 3" key="2">
    <citation type="submission" date="2018-04" db="EMBL/GenBank/DDBJ databases">
        <title>Thauera lacus sp. nov., isolated from an saline lake in Inner Mongolia, China.</title>
        <authorList>
            <person name="Liang Q.-Y."/>
        </authorList>
    </citation>
    <scope>NUCLEOTIDE SEQUENCE [LARGE SCALE GENOMIC DNA]</scope>
    <source>
        <strain evidence="2 3">D20</strain>
    </source>
</reference>
<evidence type="ECO:0000256" key="1">
    <source>
        <dbReference type="SAM" id="Phobius"/>
    </source>
</evidence>
<name>A0A2T4IBM9_9RHOO</name>
<keyword evidence="3" id="KW-1185">Reference proteome</keyword>
<evidence type="ECO:0000313" key="3">
    <source>
        <dbReference type="Proteomes" id="UP000241193"/>
    </source>
</evidence>
<feature type="transmembrane region" description="Helical" evidence="1">
    <location>
        <begin position="116"/>
        <end position="138"/>
    </location>
</feature>
<comment type="caution">
    <text evidence="2">The sequence shown here is derived from an EMBL/GenBank/DDBJ whole genome shotgun (WGS) entry which is preliminary data.</text>
</comment>
<dbReference type="Proteomes" id="UP000241193">
    <property type="component" value="Unassembled WGS sequence"/>
</dbReference>
<keyword evidence="1" id="KW-0812">Transmembrane</keyword>
<protein>
    <submittedName>
        <fullName evidence="2">Uncharacterized protein</fullName>
    </submittedName>
</protein>
<keyword evidence="1" id="KW-0472">Membrane</keyword>
<dbReference type="OrthoDB" id="8592241at2"/>
<accession>A0A2T4IBM9</accession>
<organism evidence="2 3">
    <name type="scientific">Pseudothauera lacus</name>
    <dbReference type="NCBI Taxonomy" id="2136175"/>
    <lineage>
        <taxon>Bacteria</taxon>
        <taxon>Pseudomonadati</taxon>
        <taxon>Pseudomonadota</taxon>
        <taxon>Betaproteobacteria</taxon>
        <taxon>Rhodocyclales</taxon>
        <taxon>Zoogloeaceae</taxon>
        <taxon>Pseudothauera</taxon>
    </lineage>
</organism>
<reference evidence="2 3" key="1">
    <citation type="submission" date="2018-03" db="EMBL/GenBank/DDBJ databases">
        <authorList>
            <person name="Keele B.F."/>
        </authorList>
    </citation>
    <scope>NUCLEOTIDE SEQUENCE [LARGE SCALE GENOMIC DNA]</scope>
    <source>
        <strain evidence="2 3">D20</strain>
    </source>
</reference>
<sequence>MIRLFLPVVGVLLLQELLSREFDRRLFLSSLTYPRPRHFFLLGRLCAVLLLLGGLLLVLAGALAGVVGWVASGYEQATPVALGLPYWISIAFVMVDLFVLVALGTLLAVVASTPSFVLIGTLGFMLVARSFSAIVALLQRESWLVEGAETYQSSLGLLGFLLPDLAALDVRAIALYGQMDLLPQQWAWHLATAVAYGVALTALAVWALARKRFA</sequence>
<feature type="transmembrane region" description="Helical" evidence="1">
    <location>
        <begin position="39"/>
        <end position="72"/>
    </location>
</feature>
<feature type="transmembrane region" description="Helical" evidence="1">
    <location>
        <begin position="84"/>
        <end position="110"/>
    </location>
</feature>
<dbReference type="AlphaFoldDB" id="A0A2T4IBM9"/>
<gene>
    <name evidence="2" type="ORF">C8261_15755</name>
</gene>
<evidence type="ECO:0000313" key="2">
    <source>
        <dbReference type="EMBL" id="PTD95187.1"/>
    </source>
</evidence>